<reference evidence="1 2" key="1">
    <citation type="journal article" date="2020" name="ISME J.">
        <title>Uncovering the hidden diversity of litter-decomposition mechanisms in mushroom-forming fungi.</title>
        <authorList>
            <person name="Floudas D."/>
            <person name="Bentzer J."/>
            <person name="Ahren D."/>
            <person name="Johansson T."/>
            <person name="Persson P."/>
            <person name="Tunlid A."/>
        </authorList>
    </citation>
    <scope>NUCLEOTIDE SEQUENCE [LARGE SCALE GENOMIC DNA]</scope>
    <source>
        <strain evidence="1 2">CBS 101986</strain>
    </source>
</reference>
<accession>A0A8H5AW63</accession>
<sequence>MGGSNTFAHSAIDNLRRSNSHLTTFSMSNLSFTKLGGSAVFVDLINTMGPSLRHLKLFDGETTIIPSILDDASTQLPQLRSVNVFMNGDSCIQTLQKFLSASVAIASTNKEPISFVFWTYDHLIRDGDTGAINFNVGSLVSDDEEDSPIPPQKYTTWCLFFEMTFPQ</sequence>
<comment type="caution">
    <text evidence="1">The sequence shown here is derived from an EMBL/GenBank/DDBJ whole genome shotgun (WGS) entry which is preliminary data.</text>
</comment>
<dbReference type="AlphaFoldDB" id="A0A8H5AW63"/>
<proteinExistence type="predicted"/>
<name>A0A8H5AW63_9AGAR</name>
<evidence type="ECO:0000313" key="2">
    <source>
        <dbReference type="Proteomes" id="UP000567179"/>
    </source>
</evidence>
<dbReference type="Proteomes" id="UP000567179">
    <property type="component" value="Unassembled WGS sequence"/>
</dbReference>
<gene>
    <name evidence="1" type="ORF">D9619_002391</name>
</gene>
<keyword evidence="2" id="KW-1185">Reference proteome</keyword>
<dbReference type="EMBL" id="JAACJJ010000056">
    <property type="protein sequence ID" value="KAF5312030.1"/>
    <property type="molecule type" value="Genomic_DNA"/>
</dbReference>
<organism evidence="1 2">
    <name type="scientific">Psilocybe cf. subviscida</name>
    <dbReference type="NCBI Taxonomy" id="2480587"/>
    <lineage>
        <taxon>Eukaryota</taxon>
        <taxon>Fungi</taxon>
        <taxon>Dikarya</taxon>
        <taxon>Basidiomycota</taxon>
        <taxon>Agaricomycotina</taxon>
        <taxon>Agaricomycetes</taxon>
        <taxon>Agaricomycetidae</taxon>
        <taxon>Agaricales</taxon>
        <taxon>Agaricineae</taxon>
        <taxon>Strophariaceae</taxon>
        <taxon>Psilocybe</taxon>
    </lineage>
</organism>
<protein>
    <submittedName>
        <fullName evidence="1">Uncharacterized protein</fullName>
    </submittedName>
</protein>
<evidence type="ECO:0000313" key="1">
    <source>
        <dbReference type="EMBL" id="KAF5312030.1"/>
    </source>
</evidence>